<evidence type="ECO:0000313" key="10">
    <source>
        <dbReference type="EMBL" id="MEC5423968.1"/>
    </source>
</evidence>
<gene>
    <name evidence="10" type="ORF">QGM71_10745</name>
</gene>
<reference evidence="10 11" key="1">
    <citation type="journal article" date="2024" name="Int. J. Syst. Evol. Microbiol.">
        <title>Virgibacillus tibetensis sp. nov., isolated from salt lake on the Tibetan Plateau of China.</title>
        <authorList>
            <person name="Phurbu D."/>
            <person name="Liu Z.-X."/>
            <person name="Wang R."/>
            <person name="Zheng Y.-Y."/>
            <person name="Liu H.-C."/>
            <person name="Zhou Y.-G."/>
            <person name="Yu Y.-J."/>
            <person name="Li A.-H."/>
        </authorList>
    </citation>
    <scope>NUCLEOTIDE SEQUENCE [LARGE SCALE GENOMIC DNA]</scope>
    <source>
        <strain evidence="10 11">C22-A2</strain>
    </source>
</reference>
<evidence type="ECO:0000256" key="3">
    <source>
        <dbReference type="ARBA" id="ARBA00023136"/>
    </source>
</evidence>
<keyword evidence="4 6" id="KW-0807">Transducer</keyword>
<evidence type="ECO:0000313" key="11">
    <source>
        <dbReference type="Proteomes" id="UP001335737"/>
    </source>
</evidence>
<feature type="transmembrane region" description="Helical" evidence="7">
    <location>
        <begin position="195"/>
        <end position="216"/>
    </location>
</feature>
<organism evidence="10 11">
    <name type="scientific">Virgibacillus tibetensis</name>
    <dbReference type="NCBI Taxonomy" id="3042313"/>
    <lineage>
        <taxon>Bacteria</taxon>
        <taxon>Bacillati</taxon>
        <taxon>Bacillota</taxon>
        <taxon>Bacilli</taxon>
        <taxon>Bacillales</taxon>
        <taxon>Bacillaceae</taxon>
        <taxon>Virgibacillus</taxon>
    </lineage>
</organism>
<comment type="subcellular location">
    <subcellularLocation>
        <location evidence="1">Cell membrane</location>
    </subcellularLocation>
</comment>
<feature type="domain" description="Methyl-accepting transducer" evidence="8">
    <location>
        <begin position="289"/>
        <end position="539"/>
    </location>
</feature>
<dbReference type="EMBL" id="JARZFX010000004">
    <property type="protein sequence ID" value="MEC5423968.1"/>
    <property type="molecule type" value="Genomic_DNA"/>
</dbReference>
<name>A0ABU6KFN5_9BACI</name>
<dbReference type="SMART" id="SM00283">
    <property type="entry name" value="MA"/>
    <property type="match status" value="1"/>
</dbReference>
<dbReference type="InterPro" id="IPR004089">
    <property type="entry name" value="MCPsignal_dom"/>
</dbReference>
<evidence type="ECO:0000256" key="2">
    <source>
        <dbReference type="ARBA" id="ARBA00022475"/>
    </source>
</evidence>
<comment type="similarity">
    <text evidence="5">Belongs to the methyl-accepting chemotaxis (MCP) protein family.</text>
</comment>
<dbReference type="PANTHER" id="PTHR32089">
    <property type="entry name" value="METHYL-ACCEPTING CHEMOTAXIS PROTEIN MCPB"/>
    <property type="match status" value="1"/>
</dbReference>
<dbReference type="PANTHER" id="PTHR32089:SF112">
    <property type="entry name" value="LYSOZYME-LIKE PROTEIN-RELATED"/>
    <property type="match status" value="1"/>
</dbReference>
<protein>
    <submittedName>
        <fullName evidence="10">Methyl-accepting chemotaxis protein</fullName>
    </submittedName>
</protein>
<dbReference type="RefSeq" id="WP_327607536.1">
    <property type="nucleotide sequence ID" value="NZ_JARZFX010000004.1"/>
</dbReference>
<dbReference type="Pfam" id="PF00015">
    <property type="entry name" value="MCPsignal"/>
    <property type="match status" value="1"/>
</dbReference>
<dbReference type="Gene3D" id="6.10.340.10">
    <property type="match status" value="1"/>
</dbReference>
<dbReference type="SMART" id="SM00304">
    <property type="entry name" value="HAMP"/>
    <property type="match status" value="1"/>
</dbReference>
<keyword evidence="11" id="KW-1185">Reference proteome</keyword>
<dbReference type="Gene3D" id="1.10.287.950">
    <property type="entry name" value="Methyl-accepting chemotaxis protein"/>
    <property type="match status" value="1"/>
</dbReference>
<keyword evidence="2" id="KW-1003">Cell membrane</keyword>
<evidence type="ECO:0000259" key="8">
    <source>
        <dbReference type="PROSITE" id="PS50111"/>
    </source>
</evidence>
<keyword evidence="7" id="KW-1133">Transmembrane helix</keyword>
<proteinExistence type="inferred from homology"/>
<feature type="transmembrane region" description="Helical" evidence="7">
    <location>
        <begin position="33"/>
        <end position="54"/>
    </location>
</feature>
<dbReference type="SUPFAM" id="SSF58104">
    <property type="entry name" value="Methyl-accepting chemotaxis protein (MCP) signaling domain"/>
    <property type="match status" value="1"/>
</dbReference>
<evidence type="ECO:0000256" key="5">
    <source>
        <dbReference type="ARBA" id="ARBA00029447"/>
    </source>
</evidence>
<dbReference type="PROSITE" id="PS50111">
    <property type="entry name" value="CHEMOTAXIS_TRANSDUC_2"/>
    <property type="match status" value="1"/>
</dbReference>
<dbReference type="PROSITE" id="PS50885">
    <property type="entry name" value="HAMP"/>
    <property type="match status" value="1"/>
</dbReference>
<evidence type="ECO:0000256" key="6">
    <source>
        <dbReference type="PROSITE-ProRule" id="PRU00284"/>
    </source>
</evidence>
<dbReference type="Proteomes" id="UP001335737">
    <property type="component" value="Unassembled WGS sequence"/>
</dbReference>
<evidence type="ECO:0000256" key="4">
    <source>
        <dbReference type="ARBA" id="ARBA00023224"/>
    </source>
</evidence>
<feature type="domain" description="HAMP" evidence="9">
    <location>
        <begin position="217"/>
        <end position="270"/>
    </location>
</feature>
<sequence>MKREYAAKDYKPEKGRKKLSYNILKKLSLRSRLLIIFISLLIICSVAVGLSSYIKAKEMTMNSIENRLGREAEIMSYIADNLKFLYVSDESYFMQQLEVNIRNQHDKLKSEGIDSEFFYVTNNEAIPFKLSNGRIPVIKEAIIEDINEKNNGILHETIEGVDYTLSVQNMKEINGAYVMLVPTDSYMGPVIKQAYFTLGIIIASVVITSIVILLFVRSLTNPLTVLRQTMKEVRNGNLSKSVTLKTTLPEFISLHKSYNAMINHMRSMLNEIREATTNIEYTGGELQRSSEGTLVSSKKLIEAIHVVKNGAEQTASSSENSMESFKTMKSNTEDMITNMGLIFKSSEEMNLSAKKGDTNITNLINTIQTFEKDFEHLTATIKQVQNYSNSITELVGLIQGIAKQTKLLSLNASIEAARAGDSGKGFAVVANEVGKLATESSGAAEQITESISNMELITNNASKEFEQMLIKIKTNLRISNESKNSIDELMVEISEVSSKLHEMRNELKGLGGLLPELEKDAVDFSSVSQETLASALEMLASSERQIKQIENTYGIGLKLTGISKSLTGNTKKFAIK</sequence>
<dbReference type="InterPro" id="IPR003660">
    <property type="entry name" value="HAMP_dom"/>
</dbReference>
<keyword evidence="3 7" id="KW-0472">Membrane</keyword>
<evidence type="ECO:0000259" key="9">
    <source>
        <dbReference type="PROSITE" id="PS50885"/>
    </source>
</evidence>
<evidence type="ECO:0000256" key="1">
    <source>
        <dbReference type="ARBA" id="ARBA00004236"/>
    </source>
</evidence>
<accession>A0ABU6KFN5</accession>
<evidence type="ECO:0000256" key="7">
    <source>
        <dbReference type="SAM" id="Phobius"/>
    </source>
</evidence>
<keyword evidence="7" id="KW-0812">Transmembrane</keyword>
<comment type="caution">
    <text evidence="10">The sequence shown here is derived from an EMBL/GenBank/DDBJ whole genome shotgun (WGS) entry which is preliminary data.</text>
</comment>